<keyword evidence="2" id="KW-1185">Reference proteome</keyword>
<dbReference type="AlphaFoldDB" id="A0A7E4VRB7"/>
<proteinExistence type="predicted"/>
<protein>
    <submittedName>
        <fullName evidence="3">Beta-galactosidase</fullName>
    </submittedName>
</protein>
<reference evidence="2" key="1">
    <citation type="journal article" date="2013" name="Genetics">
        <title>The draft genome and transcriptome of Panagrellus redivivus are shaped by the harsh demands of a free-living lifestyle.</title>
        <authorList>
            <person name="Srinivasan J."/>
            <person name="Dillman A.R."/>
            <person name="Macchietto M.G."/>
            <person name="Heikkinen L."/>
            <person name="Lakso M."/>
            <person name="Fracchia K.M."/>
            <person name="Antoshechkin I."/>
            <person name="Mortazavi A."/>
            <person name="Wong G."/>
            <person name="Sternberg P.W."/>
        </authorList>
    </citation>
    <scope>NUCLEOTIDE SEQUENCE [LARGE SCALE GENOMIC DNA]</scope>
    <source>
        <strain evidence="2">MT8872</strain>
    </source>
</reference>
<accession>A0A7E4VRB7</accession>
<name>A0A7E4VRB7_PANRE</name>
<feature type="chain" id="PRO_5028827419" evidence="1">
    <location>
        <begin position="26"/>
        <end position="78"/>
    </location>
</feature>
<organism evidence="2 3">
    <name type="scientific">Panagrellus redivivus</name>
    <name type="common">Microworm</name>
    <dbReference type="NCBI Taxonomy" id="6233"/>
    <lineage>
        <taxon>Eukaryota</taxon>
        <taxon>Metazoa</taxon>
        <taxon>Ecdysozoa</taxon>
        <taxon>Nematoda</taxon>
        <taxon>Chromadorea</taxon>
        <taxon>Rhabditida</taxon>
        <taxon>Tylenchina</taxon>
        <taxon>Panagrolaimomorpha</taxon>
        <taxon>Panagrolaimoidea</taxon>
        <taxon>Panagrolaimidae</taxon>
        <taxon>Panagrellus</taxon>
    </lineage>
</organism>
<evidence type="ECO:0000313" key="3">
    <source>
        <dbReference type="WBParaSite" id="Pan_g2470.t1"/>
    </source>
</evidence>
<dbReference type="Proteomes" id="UP000492821">
    <property type="component" value="Unassembled WGS sequence"/>
</dbReference>
<evidence type="ECO:0000313" key="2">
    <source>
        <dbReference type="Proteomes" id="UP000492821"/>
    </source>
</evidence>
<reference evidence="3" key="2">
    <citation type="submission" date="2020-10" db="UniProtKB">
        <authorList>
            <consortium name="WormBaseParasite"/>
        </authorList>
    </citation>
    <scope>IDENTIFICATION</scope>
</reference>
<keyword evidence="1" id="KW-0732">Signal</keyword>
<dbReference type="WBParaSite" id="Pan_g2470.t1">
    <property type="protein sequence ID" value="Pan_g2470.t1"/>
    <property type="gene ID" value="Pan_g2470"/>
</dbReference>
<sequence>MVSVRVFLILLVAVGLAFLAMPVSARRIVPPGVIKTKEIKGSGAEMHGKFIDVNKANVVDLYNWELLMTKNQRFKPSV</sequence>
<feature type="signal peptide" evidence="1">
    <location>
        <begin position="1"/>
        <end position="25"/>
    </location>
</feature>
<evidence type="ECO:0000256" key="1">
    <source>
        <dbReference type="SAM" id="SignalP"/>
    </source>
</evidence>